<evidence type="ECO:0000313" key="8">
    <source>
        <dbReference type="Proteomes" id="UP001237642"/>
    </source>
</evidence>
<sequence>MTHSHSYLFLMSFNLASPWLERIFIKYASPWSVGCTVIEMLTGKPPWSEYSGVSGLVSIAPSSANISNTEFPKLALEDFNACQSIYQEELKLLESWTVDNKLKTLEFAREKNVYCYFCAAAMIFQPELHEARISWAKYSILSAKWMEVLARYDVNRSGMGKSYRPKLDEYIENGYVSFALGPIVVPTLVGPKLSEKAIQNGELRNLFKLMSICGRLLNDIQSYKRESKQGKLNYVPLHMIHSGSTSEEDAIGETKRIIKNQRRELQRLVLEEKDSVVPRACKELFWKMSRIVHLFYMTEDGFTLENMFGAVKAVLYMNLFP</sequence>
<evidence type="ECO:0000256" key="5">
    <source>
        <dbReference type="ARBA" id="ARBA00023239"/>
    </source>
</evidence>
<keyword evidence="5" id="KW-0456">Lyase</keyword>
<dbReference type="PANTHER" id="PTHR31739:SF3">
    <property type="entry name" value="ENT-KAUR-16-ENE SYNTHASE, CHLOROPLASTIC"/>
    <property type="match status" value="1"/>
</dbReference>
<evidence type="ECO:0000256" key="3">
    <source>
        <dbReference type="ARBA" id="ARBA00022723"/>
    </source>
</evidence>
<dbReference type="Pfam" id="PF03936">
    <property type="entry name" value="Terpene_synth_C"/>
    <property type="match status" value="2"/>
</dbReference>
<reference evidence="7" key="1">
    <citation type="submission" date="2023-02" db="EMBL/GenBank/DDBJ databases">
        <title>Genome of toxic invasive species Heracleum sosnowskyi carries increased number of genes despite the absence of recent whole-genome duplications.</title>
        <authorList>
            <person name="Schelkunov M."/>
            <person name="Shtratnikova V."/>
            <person name="Makarenko M."/>
            <person name="Klepikova A."/>
            <person name="Omelchenko D."/>
            <person name="Novikova G."/>
            <person name="Obukhova E."/>
            <person name="Bogdanov V."/>
            <person name="Penin A."/>
            <person name="Logacheva M."/>
        </authorList>
    </citation>
    <scope>NUCLEOTIDE SEQUENCE</scope>
    <source>
        <strain evidence="7">Hsosn_3</strain>
        <tissue evidence="7">Leaf</tissue>
    </source>
</reference>
<dbReference type="GO" id="GO:0010333">
    <property type="term" value="F:terpene synthase activity"/>
    <property type="evidence" value="ECO:0007669"/>
    <property type="project" value="InterPro"/>
</dbReference>
<evidence type="ECO:0000256" key="1">
    <source>
        <dbReference type="ARBA" id="ARBA00001946"/>
    </source>
</evidence>
<dbReference type="GO" id="GO:0016102">
    <property type="term" value="P:diterpenoid biosynthetic process"/>
    <property type="evidence" value="ECO:0007669"/>
    <property type="project" value="TreeGrafter"/>
</dbReference>
<comment type="caution">
    <text evidence="7">The sequence shown here is derived from an EMBL/GenBank/DDBJ whole genome shotgun (WGS) entry which is preliminary data.</text>
</comment>
<evidence type="ECO:0000259" key="6">
    <source>
        <dbReference type="Pfam" id="PF03936"/>
    </source>
</evidence>
<dbReference type="EMBL" id="JAUIZM010000002">
    <property type="protein sequence ID" value="KAK1397769.1"/>
    <property type="molecule type" value="Genomic_DNA"/>
</dbReference>
<keyword evidence="8" id="KW-1185">Reference proteome</keyword>
<evidence type="ECO:0000256" key="4">
    <source>
        <dbReference type="ARBA" id="ARBA00022842"/>
    </source>
</evidence>
<protein>
    <recommendedName>
        <fullName evidence="6">Terpene synthase metal-binding domain-containing protein</fullName>
    </recommendedName>
</protein>
<proteinExistence type="inferred from homology"/>
<evidence type="ECO:0000256" key="2">
    <source>
        <dbReference type="ARBA" id="ARBA00006333"/>
    </source>
</evidence>
<dbReference type="InterPro" id="IPR050148">
    <property type="entry name" value="Terpene_synthase-like"/>
</dbReference>
<keyword evidence="4" id="KW-0460">Magnesium</keyword>
<dbReference type="InterPro" id="IPR011009">
    <property type="entry name" value="Kinase-like_dom_sf"/>
</dbReference>
<comment type="cofactor">
    <cofactor evidence="1">
        <name>Mg(2+)</name>
        <dbReference type="ChEBI" id="CHEBI:18420"/>
    </cofactor>
</comment>
<dbReference type="Proteomes" id="UP001237642">
    <property type="component" value="Unassembled WGS sequence"/>
</dbReference>
<dbReference type="InterPro" id="IPR005630">
    <property type="entry name" value="Terpene_synthase_metal-bd"/>
</dbReference>
<evidence type="ECO:0000313" key="7">
    <source>
        <dbReference type="EMBL" id="KAK1397769.1"/>
    </source>
</evidence>
<accession>A0AAD8J6J3</accession>
<name>A0AAD8J6J3_9APIA</name>
<organism evidence="7 8">
    <name type="scientific">Heracleum sosnowskyi</name>
    <dbReference type="NCBI Taxonomy" id="360622"/>
    <lineage>
        <taxon>Eukaryota</taxon>
        <taxon>Viridiplantae</taxon>
        <taxon>Streptophyta</taxon>
        <taxon>Embryophyta</taxon>
        <taxon>Tracheophyta</taxon>
        <taxon>Spermatophyta</taxon>
        <taxon>Magnoliopsida</taxon>
        <taxon>eudicotyledons</taxon>
        <taxon>Gunneridae</taxon>
        <taxon>Pentapetalae</taxon>
        <taxon>asterids</taxon>
        <taxon>campanulids</taxon>
        <taxon>Apiales</taxon>
        <taxon>Apiaceae</taxon>
        <taxon>Apioideae</taxon>
        <taxon>apioid superclade</taxon>
        <taxon>Tordylieae</taxon>
        <taxon>Tordyliinae</taxon>
        <taxon>Heracleum</taxon>
    </lineage>
</organism>
<dbReference type="InterPro" id="IPR008949">
    <property type="entry name" value="Isoprenoid_synthase_dom_sf"/>
</dbReference>
<feature type="domain" description="Terpene synthase metal-binding" evidence="6">
    <location>
        <begin position="152"/>
        <end position="264"/>
    </location>
</feature>
<dbReference type="SUPFAM" id="SSF56112">
    <property type="entry name" value="Protein kinase-like (PK-like)"/>
    <property type="match status" value="1"/>
</dbReference>
<dbReference type="PANTHER" id="PTHR31739">
    <property type="entry name" value="ENT-COPALYL DIPHOSPHATE SYNTHASE, CHLOROPLASTIC"/>
    <property type="match status" value="1"/>
</dbReference>
<dbReference type="Gene3D" id="1.10.600.10">
    <property type="entry name" value="Farnesyl Diphosphate Synthase"/>
    <property type="match status" value="2"/>
</dbReference>
<dbReference type="GO" id="GO:0000287">
    <property type="term" value="F:magnesium ion binding"/>
    <property type="evidence" value="ECO:0007669"/>
    <property type="project" value="InterPro"/>
</dbReference>
<dbReference type="AlphaFoldDB" id="A0AAD8J6J3"/>
<gene>
    <name evidence="7" type="ORF">POM88_007632</name>
</gene>
<reference evidence="7" key="2">
    <citation type="submission" date="2023-05" db="EMBL/GenBank/DDBJ databases">
        <authorList>
            <person name="Schelkunov M.I."/>
        </authorList>
    </citation>
    <scope>NUCLEOTIDE SEQUENCE</scope>
    <source>
        <strain evidence="7">Hsosn_3</strain>
        <tissue evidence="7">Leaf</tissue>
    </source>
</reference>
<dbReference type="SUPFAM" id="SSF48576">
    <property type="entry name" value="Terpenoid synthases"/>
    <property type="match status" value="1"/>
</dbReference>
<keyword evidence="3" id="KW-0479">Metal-binding</keyword>
<comment type="similarity">
    <text evidence="2">Belongs to the terpene synthase family.</text>
</comment>
<feature type="domain" description="Terpene synthase metal-binding" evidence="6">
    <location>
        <begin position="101"/>
        <end position="141"/>
    </location>
</feature>